<sequence>MKALVYGSTGAVGSRLLRVLCAHVPSDYSQVHAVVRRPTLATLSDLSTSVADGTLTESIVSDFSSVEALTSAVNAVSPDVVFCCLGSTIRKAGSKEEFVKQDHDAIVNAAKASKACPSVKQFSLISSSGADAASSFFYLKIKGQIEKAVSELAFGQTDIFRPGMITKANRTERRTAEKFTEHVMLPLTSWMLRGPFGKYAPNTAENIAVALHARAVQVHAAQSEQEQKGAAIDIFLANQINEIAKKYKST</sequence>
<dbReference type="OrthoDB" id="430436at2759"/>
<dbReference type="PANTHER" id="PTHR14097">
    <property type="entry name" value="OXIDOREDUCTASE HTATIP2"/>
    <property type="match status" value="1"/>
</dbReference>
<proteinExistence type="predicted"/>
<protein>
    <submittedName>
        <fullName evidence="2">Mitochondrial oxidoreductase</fullName>
    </submittedName>
</protein>
<dbReference type="EMBL" id="VRVR01000012">
    <property type="protein sequence ID" value="KAF0852865.1"/>
    <property type="molecule type" value="Genomic_DNA"/>
</dbReference>
<name>A0A8K0AIR3_ANDGO</name>
<dbReference type="SUPFAM" id="SSF51735">
    <property type="entry name" value="NAD(P)-binding Rossmann-fold domains"/>
    <property type="match status" value="1"/>
</dbReference>
<dbReference type="GO" id="GO:0005737">
    <property type="term" value="C:cytoplasm"/>
    <property type="evidence" value="ECO:0007669"/>
    <property type="project" value="TreeGrafter"/>
</dbReference>
<dbReference type="InterPro" id="IPR036291">
    <property type="entry name" value="NAD(P)-bd_dom_sf"/>
</dbReference>
<evidence type="ECO:0000259" key="1">
    <source>
        <dbReference type="Pfam" id="PF13460"/>
    </source>
</evidence>
<accession>A0A8K0AIR3</accession>
<comment type="caution">
    <text evidence="2">The sequence shown here is derived from an EMBL/GenBank/DDBJ whole genome shotgun (WGS) entry which is preliminary data.</text>
</comment>
<evidence type="ECO:0000313" key="2">
    <source>
        <dbReference type="EMBL" id="KAF0852865.1"/>
    </source>
</evidence>
<dbReference type="Pfam" id="PF13460">
    <property type="entry name" value="NAD_binding_10"/>
    <property type="match status" value="1"/>
</dbReference>
<gene>
    <name evidence="2" type="ORF">ANDGO_02693</name>
</gene>
<dbReference type="GO" id="GO:0051170">
    <property type="term" value="P:import into nucleus"/>
    <property type="evidence" value="ECO:0007669"/>
    <property type="project" value="TreeGrafter"/>
</dbReference>
<evidence type="ECO:0000313" key="3">
    <source>
        <dbReference type="Proteomes" id="UP000799049"/>
    </source>
</evidence>
<dbReference type="AlphaFoldDB" id="A0A8K0AIR3"/>
<dbReference type="Gene3D" id="3.40.50.720">
    <property type="entry name" value="NAD(P)-binding Rossmann-like Domain"/>
    <property type="match status" value="1"/>
</dbReference>
<dbReference type="PANTHER" id="PTHR14097:SF7">
    <property type="entry name" value="OXIDOREDUCTASE HTATIP2"/>
    <property type="match status" value="1"/>
</dbReference>
<keyword evidence="3" id="KW-1185">Reference proteome</keyword>
<reference evidence="2" key="1">
    <citation type="submission" date="2019-09" db="EMBL/GenBank/DDBJ databases">
        <title>The Mitochondrial Proteome of the Jakobid, Andalucia godoyi, a Protist With the Most Gene-Rich and Bacteria-Like Mitochondrial Genome.</title>
        <authorList>
            <person name="Gray M.W."/>
            <person name="Burger G."/>
            <person name="Derelle R."/>
            <person name="Klimes V."/>
            <person name="Leger M."/>
            <person name="Sarrasin M."/>
            <person name="Vlcek C."/>
            <person name="Roger A.J."/>
            <person name="Elias M."/>
            <person name="Lang B.F."/>
        </authorList>
    </citation>
    <scope>NUCLEOTIDE SEQUENCE</scope>
    <source>
        <strain evidence="2">And28</strain>
    </source>
</reference>
<dbReference type="InterPro" id="IPR016040">
    <property type="entry name" value="NAD(P)-bd_dom"/>
</dbReference>
<organism evidence="2 3">
    <name type="scientific">Andalucia godoyi</name>
    <name type="common">Flagellate</name>
    <dbReference type="NCBI Taxonomy" id="505711"/>
    <lineage>
        <taxon>Eukaryota</taxon>
        <taxon>Discoba</taxon>
        <taxon>Jakobida</taxon>
        <taxon>Andalucina</taxon>
        <taxon>Andaluciidae</taxon>
        <taxon>Andalucia</taxon>
    </lineage>
</organism>
<feature type="domain" description="NAD(P)-binding" evidence="1">
    <location>
        <begin position="7"/>
        <end position="178"/>
    </location>
</feature>
<dbReference type="Proteomes" id="UP000799049">
    <property type="component" value="Unassembled WGS sequence"/>
</dbReference>